<dbReference type="PANTHER" id="PTHR12400">
    <property type="entry name" value="INOSITOL POLYPHOSPHATE KINASE"/>
    <property type="match status" value="1"/>
</dbReference>
<keyword evidence="2 4" id="KW-0808">Transferase</keyword>
<dbReference type="Pfam" id="PF03770">
    <property type="entry name" value="IPK"/>
    <property type="match status" value="1"/>
</dbReference>
<feature type="region of interest" description="Disordered" evidence="5">
    <location>
        <begin position="462"/>
        <end position="502"/>
    </location>
</feature>
<name>A0ABP1PK49_9HEXA</name>
<evidence type="ECO:0000256" key="4">
    <source>
        <dbReference type="RuleBase" id="RU363090"/>
    </source>
</evidence>
<dbReference type="Proteomes" id="UP001642540">
    <property type="component" value="Unassembled WGS sequence"/>
</dbReference>
<dbReference type="InterPro" id="IPR038286">
    <property type="entry name" value="IPK_sf"/>
</dbReference>
<dbReference type="EC" id="2.7.-.-" evidence="4"/>
<reference evidence="6 7" key="1">
    <citation type="submission" date="2024-08" db="EMBL/GenBank/DDBJ databases">
        <authorList>
            <person name="Cucini C."/>
            <person name="Frati F."/>
        </authorList>
    </citation>
    <scope>NUCLEOTIDE SEQUENCE [LARGE SCALE GENOMIC DNA]</scope>
</reference>
<dbReference type="SUPFAM" id="SSF56104">
    <property type="entry name" value="SAICAR synthase-like"/>
    <property type="match status" value="1"/>
</dbReference>
<dbReference type="PANTHER" id="PTHR12400:SF21">
    <property type="entry name" value="KINASE"/>
    <property type="match status" value="1"/>
</dbReference>
<evidence type="ECO:0000256" key="5">
    <source>
        <dbReference type="SAM" id="MobiDB-lite"/>
    </source>
</evidence>
<proteinExistence type="inferred from homology"/>
<accession>A0ABP1PK49</accession>
<sequence>MPLEDILSEFQECEPVQLEPFIHQVGGHSSILCLDERTVCKPLIKQELKFYETLPSCMKKFTPEYRGVVQVRFEESPDGYMTVAAYPPKSFRYQVSSKKKPNKSRRIRLKNSGSIEIEIESELDDIFVEEEQTAVAGAALPPPASAASSSKSVKPHNPWALKCHQRQLSKLRRSATQKDKESHCQKFMLLENITWRFEYPCILDLKMGTRQYADDATPAKIESQSAKAAMSTSVQLGVRICGMQIYQVTTGKFVCRNKYYGRKLDVDGFKEGICQFLHNGRRLRTDALLPLIEKLQELKAVLATLDTYRFYTSSLLLAYEGLDPEYCGDDELSMITDDDSSNDSTTMDSTTSNGIHIIHGFQEIKSPTSILGMMPSAKSADSIITRGQSLDESSLPSSSTSSTPPSARRHHTLRDEDDDDCAMDTSDIDAASEETSSNNASTSTASHATNCRMVGSVSSDAVSNMSSSSIAGTPLNQQQVSSGSSNTLRSGGSGSSTSAASLNSESVDVRMIDFAHSLHDGMGYYGKEHVGPDTGYIFGLQNLIKVLQEICDEQCFADNTDADL</sequence>
<comment type="caution">
    <text evidence="6">The sequence shown here is derived from an EMBL/GenBank/DDBJ whole genome shotgun (WGS) entry which is preliminary data.</text>
</comment>
<evidence type="ECO:0000256" key="1">
    <source>
        <dbReference type="ARBA" id="ARBA00007374"/>
    </source>
</evidence>
<feature type="compositionally biased region" description="Low complexity" evidence="5">
    <location>
        <begin position="481"/>
        <end position="502"/>
    </location>
</feature>
<dbReference type="EMBL" id="CAXLJM020000004">
    <property type="protein sequence ID" value="CAL8069765.1"/>
    <property type="molecule type" value="Genomic_DNA"/>
</dbReference>
<keyword evidence="3 4" id="KW-0418">Kinase</keyword>
<feature type="compositionally biased region" description="Polar residues" evidence="5">
    <location>
        <begin position="470"/>
        <end position="480"/>
    </location>
</feature>
<comment type="similarity">
    <text evidence="1 4">Belongs to the inositol phosphokinase (IPK) family.</text>
</comment>
<keyword evidence="7" id="KW-1185">Reference proteome</keyword>
<feature type="compositionally biased region" description="Acidic residues" evidence="5">
    <location>
        <begin position="415"/>
        <end position="424"/>
    </location>
</feature>
<protein>
    <recommendedName>
        <fullName evidence="4">Kinase</fullName>
        <ecNumber evidence="4">2.7.-.-</ecNumber>
    </recommendedName>
</protein>
<feature type="region of interest" description="Disordered" evidence="5">
    <location>
        <begin position="388"/>
        <end position="424"/>
    </location>
</feature>
<evidence type="ECO:0000313" key="6">
    <source>
        <dbReference type="EMBL" id="CAL8069765.1"/>
    </source>
</evidence>
<dbReference type="InterPro" id="IPR005522">
    <property type="entry name" value="IPK"/>
</dbReference>
<feature type="compositionally biased region" description="Low complexity" evidence="5">
    <location>
        <begin position="393"/>
        <end position="406"/>
    </location>
</feature>
<evidence type="ECO:0000256" key="3">
    <source>
        <dbReference type="ARBA" id="ARBA00022777"/>
    </source>
</evidence>
<organism evidence="6 7">
    <name type="scientific">Orchesella dallaii</name>
    <dbReference type="NCBI Taxonomy" id="48710"/>
    <lineage>
        <taxon>Eukaryota</taxon>
        <taxon>Metazoa</taxon>
        <taxon>Ecdysozoa</taxon>
        <taxon>Arthropoda</taxon>
        <taxon>Hexapoda</taxon>
        <taxon>Collembola</taxon>
        <taxon>Entomobryomorpha</taxon>
        <taxon>Entomobryoidea</taxon>
        <taxon>Orchesellidae</taxon>
        <taxon>Orchesellinae</taxon>
        <taxon>Orchesella</taxon>
    </lineage>
</organism>
<evidence type="ECO:0000256" key="2">
    <source>
        <dbReference type="ARBA" id="ARBA00022679"/>
    </source>
</evidence>
<evidence type="ECO:0000313" key="7">
    <source>
        <dbReference type="Proteomes" id="UP001642540"/>
    </source>
</evidence>
<dbReference type="Gene3D" id="3.30.470.160">
    <property type="entry name" value="Inositol polyphosphate kinase"/>
    <property type="match status" value="1"/>
</dbReference>
<gene>
    <name evidence="6" type="ORF">ODALV1_LOCUS929</name>
</gene>